<reference evidence="6 7" key="1">
    <citation type="submission" date="2020-10" db="EMBL/GenBank/DDBJ databases">
        <title>Connecting structure to function with the recovery of over 1000 high-quality activated sludge metagenome-assembled genomes encoding full-length rRNA genes using long-read sequencing.</title>
        <authorList>
            <person name="Singleton C.M."/>
            <person name="Petriglieri F."/>
            <person name="Kristensen J.M."/>
            <person name="Kirkegaard R.H."/>
            <person name="Michaelsen T.Y."/>
            <person name="Andersen M.H."/>
            <person name="Karst S.M."/>
            <person name="Dueholm M.S."/>
            <person name="Nielsen P.H."/>
            <person name="Albertsen M."/>
        </authorList>
    </citation>
    <scope>NUCLEOTIDE SEQUENCE [LARGE SCALE GENOMIC DNA]</scope>
    <source>
        <strain evidence="6">Lyne_18-Q3-R50-59_MAXAC.006</strain>
    </source>
</reference>
<dbReference type="GO" id="GO:0003677">
    <property type="term" value="F:DNA binding"/>
    <property type="evidence" value="ECO:0007669"/>
    <property type="project" value="UniProtKB-KW"/>
</dbReference>
<evidence type="ECO:0000256" key="4">
    <source>
        <dbReference type="ARBA" id="ARBA00038652"/>
    </source>
</evidence>
<evidence type="ECO:0000256" key="1">
    <source>
        <dbReference type="ARBA" id="ARBA00010923"/>
    </source>
</evidence>
<comment type="subunit">
    <text evidence="4">The methyltransferase is composed of M and S polypeptides.</text>
</comment>
<proteinExistence type="inferred from homology"/>
<dbReference type="AlphaFoldDB" id="A0A936N9A9"/>
<dbReference type="PANTHER" id="PTHR43140:SF1">
    <property type="entry name" value="TYPE I RESTRICTION ENZYME ECOKI SPECIFICITY SUBUNIT"/>
    <property type="match status" value="1"/>
</dbReference>
<dbReference type="GO" id="GO:0004519">
    <property type="term" value="F:endonuclease activity"/>
    <property type="evidence" value="ECO:0007669"/>
    <property type="project" value="UniProtKB-KW"/>
</dbReference>
<evidence type="ECO:0000256" key="2">
    <source>
        <dbReference type="ARBA" id="ARBA00022747"/>
    </source>
</evidence>
<name>A0A936N9A9_9ACTN</name>
<comment type="caution">
    <text evidence="6">The sequence shown here is derived from an EMBL/GenBank/DDBJ whole genome shotgun (WGS) entry which is preliminary data.</text>
</comment>
<dbReference type="EMBL" id="JADJZA010000001">
    <property type="protein sequence ID" value="MBK9296013.1"/>
    <property type="molecule type" value="Genomic_DNA"/>
</dbReference>
<dbReference type="InterPro" id="IPR051212">
    <property type="entry name" value="Type-I_RE_S_subunit"/>
</dbReference>
<sequence>MTQVRPLRAYAEVALGRQRSPQHADGPHMTPYLRAANVNDGFLDLDDVGEMNFDPKEQETFALKRGDVLVTEGSGSLSAVGASAVWMTDIEGTVCFQNTLLRLRSRPSTDGRFLAWWCRHAFADGLFAGIATGANIFHISAERVRSLPMTYIPMAEQRAIADYLDAETTRIDALITKKRRMIELLVEKVDSQIFSAVSGTVTSPASSRQGTQIPWLDTIPSHWDSPWLGATHSTQLGKMLSASAASGPEQHRYVKNTNVQWDRLDLTDLPTMTFDANDRARCSLEKGDLLVCEGGEVGRAAVWPGTQTDVYFQKAIHRVRPIGDAEPRYTMYAFWAAAKMNVFAVEGNQATIVHLTGEKLREHRFPWPPIEEQREIVRQLDATRKKIGATTSQLNQQIDLLNERRQALITAAVTGELEILGVAA</sequence>
<keyword evidence="6" id="KW-0378">Hydrolase</keyword>
<feature type="domain" description="Type I restriction modification DNA specificity" evidence="5">
    <location>
        <begin position="282"/>
        <end position="398"/>
    </location>
</feature>
<comment type="similarity">
    <text evidence="1">Belongs to the type-I restriction system S methylase family.</text>
</comment>
<keyword evidence="6" id="KW-0540">Nuclease</keyword>
<dbReference type="PANTHER" id="PTHR43140">
    <property type="entry name" value="TYPE-1 RESTRICTION ENZYME ECOKI SPECIFICITY PROTEIN"/>
    <property type="match status" value="1"/>
</dbReference>
<organism evidence="6 7">
    <name type="scientific">Candidatus Neomicrothrix subdominans</name>
    <dbReference type="NCBI Taxonomy" id="2954438"/>
    <lineage>
        <taxon>Bacteria</taxon>
        <taxon>Bacillati</taxon>
        <taxon>Actinomycetota</taxon>
        <taxon>Acidimicrobiia</taxon>
        <taxon>Acidimicrobiales</taxon>
        <taxon>Microthrixaceae</taxon>
        <taxon>Candidatus Neomicrothrix</taxon>
    </lineage>
</organism>
<evidence type="ECO:0000256" key="3">
    <source>
        <dbReference type="ARBA" id="ARBA00023125"/>
    </source>
</evidence>
<keyword evidence="3" id="KW-0238">DNA-binding</keyword>
<dbReference type="GO" id="GO:0009307">
    <property type="term" value="P:DNA restriction-modification system"/>
    <property type="evidence" value="ECO:0007669"/>
    <property type="project" value="UniProtKB-KW"/>
</dbReference>
<dbReference type="Gene3D" id="3.90.220.20">
    <property type="entry name" value="DNA methylase specificity domains"/>
    <property type="match status" value="2"/>
</dbReference>
<keyword evidence="6" id="KW-0255">Endonuclease</keyword>
<evidence type="ECO:0000313" key="7">
    <source>
        <dbReference type="Proteomes" id="UP000727993"/>
    </source>
</evidence>
<dbReference type="InterPro" id="IPR000055">
    <property type="entry name" value="Restrct_endonuc_typeI_TRD"/>
</dbReference>
<keyword evidence="2" id="KW-0680">Restriction system</keyword>
<dbReference type="Proteomes" id="UP000727993">
    <property type="component" value="Unassembled WGS sequence"/>
</dbReference>
<protein>
    <submittedName>
        <fullName evidence="6">Restriction endonuclease subunit S</fullName>
    </submittedName>
</protein>
<dbReference type="Pfam" id="PF01420">
    <property type="entry name" value="Methylase_S"/>
    <property type="match status" value="1"/>
</dbReference>
<evidence type="ECO:0000313" key="6">
    <source>
        <dbReference type="EMBL" id="MBK9296013.1"/>
    </source>
</evidence>
<gene>
    <name evidence="6" type="ORF">IPN02_03885</name>
</gene>
<accession>A0A936N9A9</accession>
<evidence type="ECO:0000259" key="5">
    <source>
        <dbReference type="Pfam" id="PF01420"/>
    </source>
</evidence>
<dbReference type="SUPFAM" id="SSF116734">
    <property type="entry name" value="DNA methylase specificity domain"/>
    <property type="match status" value="2"/>
</dbReference>
<dbReference type="CDD" id="cd17253">
    <property type="entry name" value="RMtype1_S_Eco933I-TRD2-CR2_like"/>
    <property type="match status" value="2"/>
</dbReference>
<dbReference type="InterPro" id="IPR044946">
    <property type="entry name" value="Restrct_endonuc_typeI_TRD_sf"/>
</dbReference>